<organism evidence="2">
    <name type="scientific">Cacopsylla melanoneura</name>
    <dbReference type="NCBI Taxonomy" id="428564"/>
    <lineage>
        <taxon>Eukaryota</taxon>
        <taxon>Metazoa</taxon>
        <taxon>Ecdysozoa</taxon>
        <taxon>Arthropoda</taxon>
        <taxon>Hexapoda</taxon>
        <taxon>Insecta</taxon>
        <taxon>Pterygota</taxon>
        <taxon>Neoptera</taxon>
        <taxon>Paraneoptera</taxon>
        <taxon>Hemiptera</taxon>
        <taxon>Sternorrhyncha</taxon>
        <taxon>Psylloidea</taxon>
        <taxon>Psyllidae</taxon>
        <taxon>Psyllinae</taxon>
        <taxon>Cacopsylla</taxon>
    </lineage>
</organism>
<keyword evidence="1" id="KW-0472">Membrane</keyword>
<dbReference type="EMBL" id="HBUF01193712">
    <property type="protein sequence ID" value="CAG6659275.1"/>
    <property type="molecule type" value="Transcribed_RNA"/>
</dbReference>
<sequence length="114" mass="12989">MLAYVHAVLGLTVLWSVPSSFPCLFLHAMISLRVKNCVLRVGVHIPGQSVNPNLFVAHVAHVTTTPYYTMLKNHLSLFPFQVVVLHHQTTHLYYLTLYHVPLLYPQLPQPVKFC</sequence>
<protein>
    <submittedName>
        <fullName evidence="2">Uncharacterized protein</fullName>
    </submittedName>
</protein>
<keyword evidence="1" id="KW-1133">Transmembrane helix</keyword>
<proteinExistence type="predicted"/>
<evidence type="ECO:0000256" key="1">
    <source>
        <dbReference type="SAM" id="Phobius"/>
    </source>
</evidence>
<keyword evidence="1" id="KW-0812">Transmembrane</keyword>
<name>A0A8D8S3H2_9HEMI</name>
<dbReference type="AlphaFoldDB" id="A0A8D8S3H2"/>
<dbReference type="EMBL" id="HBUF01193714">
    <property type="protein sequence ID" value="CAG6659279.1"/>
    <property type="molecule type" value="Transcribed_RNA"/>
</dbReference>
<dbReference type="EMBL" id="HBUF01193713">
    <property type="protein sequence ID" value="CAG6659277.1"/>
    <property type="molecule type" value="Transcribed_RNA"/>
</dbReference>
<accession>A0A8D8S3H2</accession>
<evidence type="ECO:0000313" key="2">
    <source>
        <dbReference type="EMBL" id="CAG6659277.1"/>
    </source>
</evidence>
<reference evidence="2" key="1">
    <citation type="submission" date="2021-05" db="EMBL/GenBank/DDBJ databases">
        <authorList>
            <person name="Alioto T."/>
            <person name="Alioto T."/>
            <person name="Gomez Garrido J."/>
        </authorList>
    </citation>
    <scope>NUCLEOTIDE SEQUENCE</scope>
</reference>
<feature type="transmembrane region" description="Helical" evidence="1">
    <location>
        <begin position="6"/>
        <end position="30"/>
    </location>
</feature>